<dbReference type="KEGG" id="mint:C7M51_02960"/>
<dbReference type="EMBL" id="CP028271">
    <property type="protein sequence ID" value="QHM72642.1"/>
    <property type="molecule type" value="Genomic_DNA"/>
</dbReference>
<sequence length="95" mass="10910">MRFFSLWTLSVWVIRLLREIFIWPSLLLGAVILAALLHQYVVYEDIPEIRVLLTLLLPSGLVQRNPGRCPYRKRRKSQCYYTLAGGYAGRKGGAS</sequence>
<accession>A0A6P1Q2S3</accession>
<proteinExistence type="predicted"/>
<keyword evidence="1" id="KW-1133">Transmembrane helix</keyword>
<feature type="transmembrane region" description="Helical" evidence="1">
    <location>
        <begin position="20"/>
        <end position="43"/>
    </location>
</feature>
<keyword evidence="3" id="KW-1185">Reference proteome</keyword>
<evidence type="ECO:0000313" key="2">
    <source>
        <dbReference type="EMBL" id="QHM72642.1"/>
    </source>
</evidence>
<dbReference type="Proteomes" id="UP000464053">
    <property type="component" value="Chromosome"/>
</dbReference>
<gene>
    <name evidence="2" type="ORF">C7M51_02960</name>
</gene>
<evidence type="ECO:0000256" key="1">
    <source>
        <dbReference type="SAM" id="Phobius"/>
    </source>
</evidence>
<keyword evidence="1" id="KW-0472">Membrane</keyword>
<reference evidence="2 3" key="1">
    <citation type="submission" date="2018-03" db="EMBL/GenBank/DDBJ databases">
        <title>Pantoea intestinalis SRCM103226 isolated form the mealworm.</title>
        <authorList>
            <person name="Jeong D.-Y."/>
            <person name="Kim J.W."/>
        </authorList>
    </citation>
    <scope>NUCLEOTIDE SEQUENCE [LARGE SCALE GENOMIC DNA]</scope>
    <source>
        <strain evidence="2 3">SRCM103226</strain>
    </source>
</reference>
<organism evidence="2 3">
    <name type="scientific">Mixta intestinalis</name>
    <dbReference type="NCBI Taxonomy" id="1615494"/>
    <lineage>
        <taxon>Bacteria</taxon>
        <taxon>Pseudomonadati</taxon>
        <taxon>Pseudomonadota</taxon>
        <taxon>Gammaproteobacteria</taxon>
        <taxon>Enterobacterales</taxon>
        <taxon>Erwiniaceae</taxon>
        <taxon>Mixta</taxon>
    </lineage>
</organism>
<keyword evidence="1" id="KW-0812">Transmembrane</keyword>
<evidence type="ECO:0000313" key="3">
    <source>
        <dbReference type="Proteomes" id="UP000464053"/>
    </source>
</evidence>
<dbReference type="AlphaFoldDB" id="A0A6P1Q2S3"/>
<name>A0A6P1Q2S3_9GAMM</name>
<protein>
    <submittedName>
        <fullName evidence="2">Uncharacterized protein</fullName>
    </submittedName>
</protein>